<evidence type="ECO:0000259" key="10">
    <source>
        <dbReference type="PROSITE" id="PS50222"/>
    </source>
</evidence>
<reference evidence="11 12" key="1">
    <citation type="submission" date="2024-03" db="EMBL/GenBank/DDBJ databases">
        <title>Aureococcus anophagefferens CCMP1851 and Kratosvirus quantuckense: Draft genome of a second virus-susceptible host strain in the model system.</title>
        <authorList>
            <person name="Chase E."/>
            <person name="Truchon A.R."/>
            <person name="Schepens W."/>
            <person name="Wilhelm S.W."/>
        </authorList>
    </citation>
    <scope>NUCLEOTIDE SEQUENCE [LARGE SCALE GENOMIC DNA]</scope>
    <source>
        <strain evidence="11 12">CCMP1851</strain>
    </source>
</reference>
<dbReference type="SUPFAM" id="SSF47473">
    <property type="entry name" value="EF-hand"/>
    <property type="match status" value="1"/>
</dbReference>
<comment type="similarity">
    <text evidence="2">Belongs to the CTL (choline transporter-like) family.</text>
</comment>
<dbReference type="InterPro" id="IPR007603">
    <property type="entry name" value="Choline_transptr-like"/>
</dbReference>
<keyword evidence="5 9" id="KW-1133">Transmembrane helix</keyword>
<proteinExistence type="inferred from homology"/>
<dbReference type="PANTHER" id="PTHR12385">
    <property type="entry name" value="CHOLINE TRANSPORTER-LIKE (SLC FAMILY 44)"/>
    <property type="match status" value="1"/>
</dbReference>
<dbReference type="InterPro" id="IPR011992">
    <property type="entry name" value="EF-hand-dom_pair"/>
</dbReference>
<feature type="transmembrane region" description="Helical" evidence="9">
    <location>
        <begin position="349"/>
        <end position="367"/>
    </location>
</feature>
<evidence type="ECO:0000256" key="9">
    <source>
        <dbReference type="SAM" id="Phobius"/>
    </source>
</evidence>
<evidence type="ECO:0000256" key="6">
    <source>
        <dbReference type="ARBA" id="ARBA00023136"/>
    </source>
</evidence>
<dbReference type="PROSITE" id="PS00018">
    <property type="entry name" value="EF_HAND_1"/>
    <property type="match status" value="2"/>
</dbReference>
<sequence length="887" mass="93844">MGCCAKETEEEAAASAAAMSADGPLAHASGRCTDVLCLLILVAAWGGMTVLGFAVVGIWKNPRLPSGDPRRLVYGMDYLGDLCGVDGRTSYLKATAAYRLYDVRELPYAYYLPSGAVVCVESCPSADDADRFFCHYETQEALDGYLADGDVDAYWRAGVAGVYAYECNFLWKTTEFLTHCVFDDVPDYATAFSTTGPLDDPTAAPTTAAPTPLLLAPTASAAPSAAPSFAPTAAPVPAPTSRPSPFNGTRAPTAAPSFNASVPCAQALDRAYCDGLVGVNASAASADSYCYGLFCPECQLPGACDFACGFCDSSAPTPSPPPVGQADSGDDSELYEEVAADLFKLWKPMLAFGFGVACGLGFVYLALLQIPGLLFVVVWAMLLAVFVVLAGCAAATAHTAKAWQDEDPRLHDADEVKAAKAVAALLFAGAGLYFCALCFLRKRVALAIGVLKEAARALGTMPALVLLPILQAAGLLCFLAVWVAYALYLASSGSIETVYAEYNGLQISYKEFSYSREQHYAALYLLFVWFWTSEFVAALGQLVVAVAVVRWYFSRNKLDAAVVTPPGFFWLVVTVFKRHAGTAAFGALLVALCKTAQAIVQYLKRNAPSEGSRVVKAVLDCVTACLVAVEKCVRFLNKNAYIQTALHGVGFCRAGFRAFALIATHGGRVAAVGLVAAFVLFFGKLFVALGTTAAFYFYVVADRADDLNGVLAPTFLVFCCAFATVDAFNNLYDMAIWTILQSFILDETTFQAEPFASGALQAAIAKSTDAPAGGCCGGPAGDGGPLRAKFDEYDADKSGSIEAPELSKLLSQLTGSEPSNAELKKMMTAVDTDGSGAIGFDEFQTIHKRALDGTLEFKALADAMKSFDKLMDDLSDDDGGDEEDPGG</sequence>
<feature type="domain" description="EF-hand" evidence="10">
    <location>
        <begin position="786"/>
        <end position="816"/>
    </location>
</feature>
<dbReference type="Pfam" id="PF04515">
    <property type="entry name" value="Choline_transpo"/>
    <property type="match status" value="1"/>
</dbReference>
<feature type="transmembrane region" description="Helical" evidence="9">
    <location>
        <begin position="374"/>
        <end position="398"/>
    </location>
</feature>
<feature type="domain" description="EF-hand" evidence="10">
    <location>
        <begin position="818"/>
        <end position="853"/>
    </location>
</feature>
<feature type="region of interest" description="Disordered" evidence="8">
    <location>
        <begin position="226"/>
        <end position="247"/>
    </location>
</feature>
<keyword evidence="12" id="KW-1185">Reference proteome</keyword>
<dbReference type="Proteomes" id="UP001363151">
    <property type="component" value="Unassembled WGS sequence"/>
</dbReference>
<feature type="transmembrane region" description="Helical" evidence="9">
    <location>
        <begin position="461"/>
        <end position="488"/>
    </location>
</feature>
<comment type="caution">
    <text evidence="11">The sequence shown here is derived from an EMBL/GenBank/DDBJ whole genome shotgun (WGS) entry which is preliminary data.</text>
</comment>
<dbReference type="SMART" id="SM00054">
    <property type="entry name" value="EFh"/>
    <property type="match status" value="2"/>
</dbReference>
<protein>
    <submittedName>
        <fullName evidence="11">Choline transmembrane transporter</fullName>
    </submittedName>
</protein>
<keyword evidence="4" id="KW-0106">Calcium</keyword>
<accession>A0ABR1FSG8</accession>
<evidence type="ECO:0000256" key="3">
    <source>
        <dbReference type="ARBA" id="ARBA00022692"/>
    </source>
</evidence>
<feature type="transmembrane region" description="Helical" evidence="9">
    <location>
        <begin position="418"/>
        <end position="440"/>
    </location>
</feature>
<dbReference type="InterPro" id="IPR018247">
    <property type="entry name" value="EF_Hand_1_Ca_BS"/>
</dbReference>
<evidence type="ECO:0000313" key="12">
    <source>
        <dbReference type="Proteomes" id="UP001363151"/>
    </source>
</evidence>
<dbReference type="InterPro" id="IPR002048">
    <property type="entry name" value="EF_hand_dom"/>
</dbReference>
<evidence type="ECO:0000313" key="11">
    <source>
        <dbReference type="EMBL" id="KAK7237328.1"/>
    </source>
</evidence>
<dbReference type="EMBL" id="JBBJCI010000252">
    <property type="protein sequence ID" value="KAK7237328.1"/>
    <property type="molecule type" value="Genomic_DNA"/>
</dbReference>
<keyword evidence="7" id="KW-0325">Glycoprotein</keyword>
<keyword evidence="6 9" id="KW-0472">Membrane</keyword>
<feature type="transmembrane region" description="Helical" evidence="9">
    <location>
        <begin position="669"/>
        <end position="698"/>
    </location>
</feature>
<comment type="subcellular location">
    <subcellularLocation>
        <location evidence="1">Membrane</location>
        <topology evidence="1">Multi-pass membrane protein</topology>
    </subcellularLocation>
</comment>
<evidence type="ECO:0000256" key="5">
    <source>
        <dbReference type="ARBA" id="ARBA00022989"/>
    </source>
</evidence>
<evidence type="ECO:0000256" key="8">
    <source>
        <dbReference type="SAM" id="MobiDB-lite"/>
    </source>
</evidence>
<gene>
    <name evidence="11" type="ORF">SO694_00096047</name>
</gene>
<dbReference type="PANTHER" id="PTHR12385:SF14">
    <property type="entry name" value="CHOLINE TRANSPORTER-LIKE 2"/>
    <property type="match status" value="1"/>
</dbReference>
<dbReference type="CDD" id="cd00051">
    <property type="entry name" value="EFh"/>
    <property type="match status" value="1"/>
</dbReference>
<evidence type="ECO:0000256" key="7">
    <source>
        <dbReference type="ARBA" id="ARBA00023180"/>
    </source>
</evidence>
<dbReference type="PROSITE" id="PS50222">
    <property type="entry name" value="EF_HAND_2"/>
    <property type="match status" value="2"/>
</dbReference>
<feature type="transmembrane region" description="Helical" evidence="9">
    <location>
        <begin position="710"/>
        <end position="732"/>
    </location>
</feature>
<feature type="transmembrane region" description="Helical" evidence="9">
    <location>
        <begin position="35"/>
        <end position="59"/>
    </location>
</feature>
<organism evidence="11 12">
    <name type="scientific">Aureococcus anophagefferens</name>
    <name type="common">Harmful bloom alga</name>
    <dbReference type="NCBI Taxonomy" id="44056"/>
    <lineage>
        <taxon>Eukaryota</taxon>
        <taxon>Sar</taxon>
        <taxon>Stramenopiles</taxon>
        <taxon>Ochrophyta</taxon>
        <taxon>Pelagophyceae</taxon>
        <taxon>Pelagomonadales</taxon>
        <taxon>Pelagomonadaceae</taxon>
        <taxon>Aureococcus</taxon>
    </lineage>
</organism>
<evidence type="ECO:0000256" key="4">
    <source>
        <dbReference type="ARBA" id="ARBA00022837"/>
    </source>
</evidence>
<dbReference type="Gene3D" id="1.10.238.10">
    <property type="entry name" value="EF-hand"/>
    <property type="match status" value="1"/>
</dbReference>
<evidence type="ECO:0000256" key="2">
    <source>
        <dbReference type="ARBA" id="ARBA00007168"/>
    </source>
</evidence>
<dbReference type="Pfam" id="PF13499">
    <property type="entry name" value="EF-hand_7"/>
    <property type="match status" value="1"/>
</dbReference>
<name>A0ABR1FSG8_AURAN</name>
<keyword evidence="3 9" id="KW-0812">Transmembrane</keyword>
<feature type="transmembrane region" description="Helical" evidence="9">
    <location>
        <begin position="521"/>
        <end position="546"/>
    </location>
</feature>
<evidence type="ECO:0000256" key="1">
    <source>
        <dbReference type="ARBA" id="ARBA00004141"/>
    </source>
</evidence>